<sequence length="314" mass="35315">MNEFKNILVAITHTHYNNDEIDKAIKLTKANNAKLTIVAIDEPISRLAELAMETKLKRLFTHQLDEVVNEFRNKVNQAGVSNCDTRILWGKAYTEIIRLVQKENFDLVIKLADPFINFSRKKLTGDDLNLLRKCPVPVWLLVDTGTHTGDVKKILVAIDSDFDNDERVKLNKRLLSYADSLFTMEQAEELHIIQVWGLYGEERLRGPFINMPEEEIDEMLEKTRSENERAMNNLINAEGMDKPGVIPHLIKGSASVEIQRLAQKEDVDMIVMGTVGRTGLAGFVIGNTAENVLNEASCSVLAVKPEGFAAPTIK</sequence>
<comment type="similarity">
    <text evidence="2">Belongs to the universal stress protein A family.</text>
</comment>
<dbReference type="Proteomes" id="UP000257039">
    <property type="component" value="Unassembled WGS sequence"/>
</dbReference>
<dbReference type="EMBL" id="NDXW01000001">
    <property type="protein sequence ID" value="RDH46390.1"/>
    <property type="molecule type" value="Genomic_DNA"/>
</dbReference>
<feature type="coiled-coil region" evidence="5">
    <location>
        <begin position="213"/>
        <end position="240"/>
    </location>
</feature>
<evidence type="ECO:0000256" key="4">
    <source>
        <dbReference type="ARBA" id="ARBA00037131"/>
    </source>
</evidence>
<dbReference type="InterPro" id="IPR006015">
    <property type="entry name" value="Universal_stress_UspA"/>
</dbReference>
<dbReference type="InterPro" id="IPR006016">
    <property type="entry name" value="UspA"/>
</dbReference>
<proteinExistence type="inferred from homology"/>
<dbReference type="PRINTS" id="PR01438">
    <property type="entry name" value="UNVRSLSTRESS"/>
</dbReference>
<dbReference type="CDD" id="cd00293">
    <property type="entry name" value="USP-like"/>
    <property type="match status" value="1"/>
</dbReference>
<dbReference type="GO" id="GO:0005737">
    <property type="term" value="C:cytoplasm"/>
    <property type="evidence" value="ECO:0007669"/>
    <property type="project" value="UniProtKB-SubCell"/>
</dbReference>
<feature type="domain" description="UspA" evidence="6">
    <location>
        <begin position="4"/>
        <end position="140"/>
    </location>
</feature>
<dbReference type="AlphaFoldDB" id="A0A4P9VWW6"/>
<dbReference type="Pfam" id="PF00582">
    <property type="entry name" value="Usp"/>
    <property type="match status" value="2"/>
</dbReference>
<feature type="domain" description="UspA" evidence="6">
    <location>
        <begin position="152"/>
        <end position="304"/>
    </location>
</feature>
<dbReference type="Gene3D" id="3.40.50.12370">
    <property type="match status" value="1"/>
</dbReference>
<dbReference type="RefSeq" id="WP_094789155.1">
    <property type="nucleotide sequence ID" value="NZ_JAEVHG010000009.1"/>
</dbReference>
<evidence type="ECO:0000256" key="2">
    <source>
        <dbReference type="ARBA" id="ARBA00008791"/>
    </source>
</evidence>
<reference evidence="7 8" key="1">
    <citation type="submission" date="2017-04" db="EMBL/GenBank/DDBJ databases">
        <title>Draft genome sequence of Zooshikella ganghwensis VG4 isolated from Red Sea sediments.</title>
        <authorList>
            <person name="Rehman Z."/>
            <person name="Alam I."/>
            <person name="Kamau A."/>
            <person name="Bajic V."/>
            <person name="Leiknes T."/>
        </authorList>
    </citation>
    <scope>NUCLEOTIDE SEQUENCE [LARGE SCALE GENOMIC DNA]</scope>
    <source>
        <strain evidence="7 8">VG4</strain>
    </source>
</reference>
<dbReference type="SUPFAM" id="SSF52402">
    <property type="entry name" value="Adenine nucleotide alpha hydrolases-like"/>
    <property type="match status" value="2"/>
</dbReference>
<comment type="caution">
    <text evidence="7">The sequence shown here is derived from an EMBL/GenBank/DDBJ whole genome shotgun (WGS) entry which is preliminary data.</text>
</comment>
<organism evidence="7 8">
    <name type="scientific">Zooshikella ganghwensis</name>
    <dbReference type="NCBI Taxonomy" id="202772"/>
    <lineage>
        <taxon>Bacteria</taxon>
        <taxon>Pseudomonadati</taxon>
        <taxon>Pseudomonadota</taxon>
        <taxon>Gammaproteobacteria</taxon>
        <taxon>Oceanospirillales</taxon>
        <taxon>Zooshikellaceae</taxon>
        <taxon>Zooshikella</taxon>
    </lineage>
</organism>
<gene>
    <name evidence="7" type="ORF">B9G39_24685</name>
</gene>
<name>A0A4P9VWW6_9GAMM</name>
<comment type="function">
    <text evidence="4">Required for resistance to DNA-damaging agents.</text>
</comment>
<dbReference type="PANTHER" id="PTHR47892">
    <property type="entry name" value="UNIVERSAL STRESS PROTEIN E"/>
    <property type="match status" value="1"/>
</dbReference>
<protein>
    <recommendedName>
        <fullName evidence="6">UspA domain-containing protein</fullName>
    </recommendedName>
</protein>
<evidence type="ECO:0000256" key="1">
    <source>
        <dbReference type="ARBA" id="ARBA00004496"/>
    </source>
</evidence>
<dbReference type="PANTHER" id="PTHR47892:SF1">
    <property type="entry name" value="UNIVERSAL STRESS PROTEIN E"/>
    <property type="match status" value="1"/>
</dbReference>
<evidence type="ECO:0000313" key="8">
    <source>
        <dbReference type="Proteomes" id="UP000257039"/>
    </source>
</evidence>
<keyword evidence="5" id="KW-0175">Coiled coil</keyword>
<evidence type="ECO:0000313" key="7">
    <source>
        <dbReference type="EMBL" id="RDH46390.1"/>
    </source>
</evidence>
<keyword evidence="3" id="KW-0963">Cytoplasm</keyword>
<keyword evidence="8" id="KW-1185">Reference proteome</keyword>
<evidence type="ECO:0000259" key="6">
    <source>
        <dbReference type="Pfam" id="PF00582"/>
    </source>
</evidence>
<evidence type="ECO:0000256" key="5">
    <source>
        <dbReference type="SAM" id="Coils"/>
    </source>
</evidence>
<evidence type="ECO:0000256" key="3">
    <source>
        <dbReference type="ARBA" id="ARBA00022490"/>
    </source>
</evidence>
<accession>A0A4P9VWW6</accession>
<comment type="subcellular location">
    <subcellularLocation>
        <location evidence="1">Cytoplasm</location>
    </subcellularLocation>
</comment>